<protein>
    <recommendedName>
        <fullName evidence="2">CHAT domain-containing protein</fullName>
    </recommendedName>
</protein>
<comment type="caution">
    <text evidence="3">The sequence shown here is derived from an EMBL/GenBank/DDBJ whole genome shotgun (WGS) entry which is preliminary data.</text>
</comment>
<dbReference type="SUPFAM" id="SSF48452">
    <property type="entry name" value="TPR-like"/>
    <property type="match status" value="1"/>
</dbReference>
<accession>A0AAV9X5A3</accession>
<feature type="compositionally biased region" description="Polar residues" evidence="1">
    <location>
        <begin position="1423"/>
        <end position="1435"/>
    </location>
</feature>
<feature type="region of interest" description="Disordered" evidence="1">
    <location>
        <begin position="135"/>
        <end position="174"/>
    </location>
</feature>
<feature type="domain" description="CHAT" evidence="2">
    <location>
        <begin position="1089"/>
        <end position="1359"/>
    </location>
</feature>
<dbReference type="InterPro" id="IPR024983">
    <property type="entry name" value="CHAT_dom"/>
</dbReference>
<sequence>MLLIIGFIAGSSVLTLLASAAVVKRILEVPFKLSDEMVELIDHLNDEELKRCIDSQGDPSSDRQIEIFIYMRWDLFRRVKDIEYLKMAANLAEGWLAITPNDFDDKLRRGRILDKLQFHIRIKSAQLARKFIDSTGKSAPSNGSADDGDFGSSSKASNDLQTARSQSDDRVDEDQAKKIRSLKLLKSEIQANKLVLDSTASDEPDRGKTFARLGTLFMQKFHLTERADIRDIDEAITATTNALVLTLPESLQRCIHLSNLAIELNLKFQETKDPRDGIAAQNRIREALDIVGENKETQLGIFIVMSEILLSHFTIGGELSVKHLAGAIKYRKAALDMMKLDHHLRDITIDELKRMLHSSLDLPPPSSLEDLHHFIDIQEAKVETYPLWDPDPDPEDEILAWVIGTLGRYLVDRYELEPTPKDLFRLVELAETCSKADGTLNDADNRATWISIGIQDFLHQLLQGSAKLDRKQQDQLRQKVSRLAMVYEAMDPLDHLVAATNWYAAFRERGENGIPISPKLLNRCIELCQKGLQSTKPDDPTKLVFFNTYIGACYNDRYVENQELEDFERGLQYIETALQIAPPDHPKRHILVANFMTDLAKRFDHTRDIKDLDRAVDLMQKHSDSISDQTVKLRLQANLIMLLCTRVQLTESSDDLAQIVKASQNFLQEAAPDHPDRSRILADYAAICNSFSARMENADSNDPILQEIEASLKTETRHETRLHYLISLGQVYSSKYLQTHQMQHFEKALKFYNEAIKPRYENNWFVYGAHFGISGCFLHRFLQTANLEDLDGAIEAGEKALSHLASHQNDASKVSFTLATCYLFRVLAKRSPLDIRNAVQKLKLTIKMPSASTRDRFMAVKYLALILSLFENWKDVSEALKYALKMVNTLSSRSMHYNDRQEMVTAFAGLATFAAAAILEADQGPFEALRYLEMGRGIFTSQMLEMRFDISELKFRHPELATRFELLQEQLGPIEAELPNFSFESAALRESEIRNRRVADSEFDDLLKEIRAQPGFEDFLEPPTLDQLRAAAHPDPIVVVNIHFLRSDAIIVESHQIRVIRLPELHQLVIERQLDLLQGDIESEKWYVLEWLWEMIACPVLEALDIGSAPGDGKWPRIWWVSTGLLSQFPLHAAGKHFAGTDETVMDRVISSYSLSIRSLIYGRRRPETTRKGSEPEKALLVSMPETSKHSQLPHAQAEVDQLERLCPALKLKAVRPPKRYDNIIAQLPDCKIFHFAGHGLYDSKDPSQSILLLEDWERAPLCVADLWKRNLRQNPPFLAYLSACSTGATSMRFSDEGLNLINAYQLSGFQHVIGTLWEVNDLYCVKVAKDFYEYFEDREMTDFAVAQSLHESIKRLRDESVRSNSAKAIRRKYPKEKSEAFNFDPSIVALTSKTHLGSVVLGGLMDEDNATGVEQPEDTQTAEETIGSTSQNNDMPEAEEIQSSGLRNFQLQQLEKMLMGDSGMLGLQGPTINRVETERGDRNLKRVRREKGQSTLHWIPYVHYGV</sequence>
<name>A0AAV9X5A3_9PEZI</name>
<gene>
    <name evidence="3" type="ORF">TWF694_001959</name>
</gene>
<proteinExistence type="predicted"/>
<dbReference type="Proteomes" id="UP001365542">
    <property type="component" value="Unassembled WGS sequence"/>
</dbReference>
<dbReference type="Gene3D" id="1.25.40.10">
    <property type="entry name" value="Tetratricopeptide repeat domain"/>
    <property type="match status" value="1"/>
</dbReference>
<feature type="compositionally biased region" description="Acidic residues" evidence="1">
    <location>
        <begin position="1412"/>
        <end position="1422"/>
    </location>
</feature>
<dbReference type="EMBL" id="JAVHJO010000010">
    <property type="protein sequence ID" value="KAK6535504.1"/>
    <property type="molecule type" value="Genomic_DNA"/>
</dbReference>
<evidence type="ECO:0000313" key="4">
    <source>
        <dbReference type="Proteomes" id="UP001365542"/>
    </source>
</evidence>
<dbReference type="Pfam" id="PF12770">
    <property type="entry name" value="CHAT"/>
    <property type="match status" value="1"/>
</dbReference>
<feature type="compositionally biased region" description="Low complexity" evidence="1">
    <location>
        <begin position="141"/>
        <end position="157"/>
    </location>
</feature>
<feature type="region of interest" description="Disordered" evidence="1">
    <location>
        <begin position="1412"/>
        <end position="1436"/>
    </location>
</feature>
<evidence type="ECO:0000313" key="3">
    <source>
        <dbReference type="EMBL" id="KAK6535504.1"/>
    </source>
</evidence>
<reference evidence="3 4" key="1">
    <citation type="submission" date="2019-10" db="EMBL/GenBank/DDBJ databases">
        <authorList>
            <person name="Palmer J.M."/>
        </authorList>
    </citation>
    <scope>NUCLEOTIDE SEQUENCE [LARGE SCALE GENOMIC DNA]</scope>
    <source>
        <strain evidence="3 4">TWF694</strain>
    </source>
</reference>
<keyword evidence="4" id="KW-1185">Reference proteome</keyword>
<evidence type="ECO:0000256" key="1">
    <source>
        <dbReference type="SAM" id="MobiDB-lite"/>
    </source>
</evidence>
<evidence type="ECO:0000259" key="2">
    <source>
        <dbReference type="Pfam" id="PF12770"/>
    </source>
</evidence>
<organism evidence="3 4">
    <name type="scientific">Orbilia ellipsospora</name>
    <dbReference type="NCBI Taxonomy" id="2528407"/>
    <lineage>
        <taxon>Eukaryota</taxon>
        <taxon>Fungi</taxon>
        <taxon>Dikarya</taxon>
        <taxon>Ascomycota</taxon>
        <taxon>Pezizomycotina</taxon>
        <taxon>Orbiliomycetes</taxon>
        <taxon>Orbiliales</taxon>
        <taxon>Orbiliaceae</taxon>
        <taxon>Orbilia</taxon>
    </lineage>
</organism>
<dbReference type="InterPro" id="IPR011990">
    <property type="entry name" value="TPR-like_helical_dom_sf"/>
</dbReference>